<dbReference type="GO" id="GO:0005506">
    <property type="term" value="F:iron ion binding"/>
    <property type="evidence" value="ECO:0007669"/>
    <property type="project" value="TreeGrafter"/>
</dbReference>
<dbReference type="Proteomes" id="UP000055590">
    <property type="component" value="Chromosome"/>
</dbReference>
<dbReference type="OrthoDB" id="9801228at2"/>
<organism evidence="2 3">
    <name type="scientific">Vulgatibacter incomptus</name>
    <dbReference type="NCBI Taxonomy" id="1391653"/>
    <lineage>
        <taxon>Bacteria</taxon>
        <taxon>Pseudomonadati</taxon>
        <taxon>Myxococcota</taxon>
        <taxon>Myxococcia</taxon>
        <taxon>Myxococcales</taxon>
        <taxon>Cystobacterineae</taxon>
        <taxon>Vulgatibacteraceae</taxon>
        <taxon>Vulgatibacter</taxon>
    </lineage>
</organism>
<proteinExistence type="predicted"/>
<reference evidence="2 3" key="1">
    <citation type="submission" date="2015-08" db="EMBL/GenBank/DDBJ databases">
        <authorList>
            <person name="Babu N.S."/>
            <person name="Beckwith C.J."/>
            <person name="Beseler K.G."/>
            <person name="Brison A."/>
            <person name="Carone J.V."/>
            <person name="Caskin T.P."/>
            <person name="Diamond M."/>
            <person name="Durham M.E."/>
            <person name="Foxe J.M."/>
            <person name="Go M."/>
            <person name="Henderson B.A."/>
            <person name="Jones I.B."/>
            <person name="McGettigan J.A."/>
            <person name="Micheletti S.J."/>
            <person name="Nasrallah M.E."/>
            <person name="Ortiz D."/>
            <person name="Piller C.R."/>
            <person name="Privatt S.R."/>
            <person name="Schneider S.L."/>
            <person name="Sharp S."/>
            <person name="Smith T.C."/>
            <person name="Stanton J.D."/>
            <person name="Ullery H.E."/>
            <person name="Wilson R.J."/>
            <person name="Serrano M.G."/>
            <person name="Buck G."/>
            <person name="Lee V."/>
            <person name="Wang Y."/>
            <person name="Carvalho R."/>
            <person name="Voegtly L."/>
            <person name="Shi R."/>
            <person name="Duckworth R."/>
            <person name="Johnson A."/>
            <person name="Loviza R."/>
            <person name="Walstead R."/>
            <person name="Shah Z."/>
            <person name="Kiflezghi M."/>
            <person name="Wade K."/>
            <person name="Ball S.L."/>
            <person name="Bradley K.W."/>
            <person name="Asai D.J."/>
            <person name="Bowman C.A."/>
            <person name="Russell D.A."/>
            <person name="Pope W.H."/>
            <person name="Jacobs-Sera D."/>
            <person name="Hendrix R.W."/>
            <person name="Hatfull G.F."/>
        </authorList>
    </citation>
    <scope>NUCLEOTIDE SEQUENCE [LARGE SCALE GENOMIC DNA]</scope>
    <source>
        <strain evidence="2 3">DSM 27710</strain>
    </source>
</reference>
<accession>A0A0K1PAR2</accession>
<keyword evidence="3" id="KW-1185">Reference proteome</keyword>
<evidence type="ECO:0000313" key="2">
    <source>
        <dbReference type="EMBL" id="AKU90610.1"/>
    </source>
</evidence>
<dbReference type="InterPro" id="IPR000361">
    <property type="entry name" value="ATAP_core_dom"/>
</dbReference>
<dbReference type="GO" id="GO:0051539">
    <property type="term" value="F:4 iron, 4 sulfur cluster binding"/>
    <property type="evidence" value="ECO:0007669"/>
    <property type="project" value="TreeGrafter"/>
</dbReference>
<dbReference type="KEGG" id="vin:AKJ08_0997"/>
<dbReference type="EMBL" id="CP012332">
    <property type="protein sequence ID" value="AKU90610.1"/>
    <property type="molecule type" value="Genomic_DNA"/>
</dbReference>
<dbReference type="InterPro" id="IPR035903">
    <property type="entry name" value="HesB-like_dom_sf"/>
</dbReference>
<dbReference type="PATRIC" id="fig|1391653.3.peg.1020"/>
<dbReference type="Gene3D" id="2.60.300.12">
    <property type="entry name" value="HesB-like domain"/>
    <property type="match status" value="1"/>
</dbReference>
<dbReference type="GO" id="GO:0051537">
    <property type="term" value="F:2 iron, 2 sulfur cluster binding"/>
    <property type="evidence" value="ECO:0007669"/>
    <property type="project" value="TreeGrafter"/>
</dbReference>
<dbReference type="InterPro" id="IPR017870">
    <property type="entry name" value="FeS_cluster_insertion_CS"/>
</dbReference>
<evidence type="ECO:0000313" key="3">
    <source>
        <dbReference type="Proteomes" id="UP000055590"/>
    </source>
</evidence>
<evidence type="ECO:0000259" key="1">
    <source>
        <dbReference type="Pfam" id="PF01521"/>
    </source>
</evidence>
<dbReference type="AlphaFoldDB" id="A0A0K1PAR2"/>
<dbReference type="PANTHER" id="PTHR43011">
    <property type="entry name" value="IRON-SULFUR CLUSTER ASSEMBLY 2 HOMOLOG, MITOCHONDRIAL"/>
    <property type="match status" value="1"/>
</dbReference>
<dbReference type="NCBIfam" id="TIGR00049">
    <property type="entry name" value="iron-sulfur cluster assembly accessory protein"/>
    <property type="match status" value="1"/>
</dbReference>
<dbReference type="PROSITE" id="PS01152">
    <property type="entry name" value="HESB"/>
    <property type="match status" value="1"/>
</dbReference>
<dbReference type="Pfam" id="PF01521">
    <property type="entry name" value="Fe-S_biosyn"/>
    <property type="match status" value="1"/>
</dbReference>
<dbReference type="STRING" id="1391653.AKJ08_0997"/>
<dbReference type="PANTHER" id="PTHR43011:SF1">
    <property type="entry name" value="IRON-SULFUR CLUSTER ASSEMBLY 2 HOMOLOG, MITOCHONDRIAL"/>
    <property type="match status" value="1"/>
</dbReference>
<dbReference type="InterPro" id="IPR016092">
    <property type="entry name" value="ATAP"/>
</dbReference>
<dbReference type="RefSeq" id="WP_050725039.1">
    <property type="nucleotide sequence ID" value="NZ_CP012332.1"/>
</dbReference>
<dbReference type="SUPFAM" id="SSF89360">
    <property type="entry name" value="HesB-like domain"/>
    <property type="match status" value="1"/>
</dbReference>
<gene>
    <name evidence="2" type="ORF">AKJ08_0997</name>
</gene>
<sequence length="127" mass="13305">METQNQAPAPITGFEFTPATPVALTAAAVEKVKEAMAQQKLDGHCLRIAVVGGGCSGFNYDLDLVKDAKPTDVAYDLAGVKVAIDEQSVRFLDGTVIDFVETLQGAGFKFNNPKAKSTCGCGTSFSA</sequence>
<protein>
    <submittedName>
        <fullName evidence="2">Putative iron binding protein from the HesB_IscA_SufA family</fullName>
    </submittedName>
</protein>
<feature type="domain" description="Core" evidence="1">
    <location>
        <begin position="22"/>
        <end position="122"/>
    </location>
</feature>
<name>A0A0K1PAR2_9BACT</name>
<dbReference type="GO" id="GO:0016226">
    <property type="term" value="P:iron-sulfur cluster assembly"/>
    <property type="evidence" value="ECO:0007669"/>
    <property type="project" value="InterPro"/>
</dbReference>